<dbReference type="InterPro" id="IPR015424">
    <property type="entry name" value="PyrdxlP-dep_Trfase"/>
</dbReference>
<dbReference type="InterPro" id="IPR036388">
    <property type="entry name" value="WH-like_DNA-bd_sf"/>
</dbReference>
<feature type="domain" description="HTH gntR-type" evidence="6">
    <location>
        <begin position="19"/>
        <end position="87"/>
    </location>
</feature>
<reference evidence="7" key="1">
    <citation type="submission" date="2020-08" db="EMBL/GenBank/DDBJ databases">
        <title>A bifunctional nitrone conjugated secondary metabolite targeting the ribosome.</title>
        <authorList>
            <person name="Limbrick E.M."/>
            <person name="Graf M."/>
            <person name="Derewacz D.K."/>
            <person name="Nguyen F."/>
            <person name="Spraggins J.M."/>
            <person name="Wieland M."/>
            <person name="Ynigez-Gutierrez A.E."/>
            <person name="Reisman B.J."/>
            <person name="Zinshteyn B."/>
            <person name="McCulloch K."/>
            <person name="Iverson T.M."/>
            <person name="Green R."/>
            <person name="Wilson D.N."/>
            <person name="Bachmann B.O."/>
        </authorList>
    </citation>
    <scope>NUCLEOTIDE SEQUENCE</scope>
    <source>
        <strain evidence="7">Africana</strain>
    </source>
</reference>
<evidence type="ECO:0000256" key="1">
    <source>
        <dbReference type="ARBA" id="ARBA00005384"/>
    </source>
</evidence>
<proteinExistence type="inferred from homology"/>
<dbReference type="InterPro" id="IPR015421">
    <property type="entry name" value="PyrdxlP-dep_Trfase_major"/>
</dbReference>
<dbReference type="SUPFAM" id="SSF46785">
    <property type="entry name" value="Winged helix' DNA-binding domain"/>
    <property type="match status" value="1"/>
</dbReference>
<dbReference type="GO" id="GO:0003677">
    <property type="term" value="F:DNA binding"/>
    <property type="evidence" value="ECO:0007669"/>
    <property type="project" value="UniProtKB-KW"/>
</dbReference>
<keyword evidence="3" id="KW-0805">Transcription regulation</keyword>
<keyword evidence="2" id="KW-0663">Pyridoxal phosphate</keyword>
<dbReference type="Gene3D" id="3.40.640.10">
    <property type="entry name" value="Type I PLP-dependent aspartate aminotransferase-like (Major domain)"/>
    <property type="match status" value="1"/>
</dbReference>
<sequence>MRTGDRLTVHLSLQRGTAEQLPHQLVAQLVRAIRQGVLPPGGRLPSTRDMARMLGVSRGVVLAAYELLLAQGYVEGRPGSGTYVRRINVEVGRKTAAGVAAIPPISTPATSARAGSVPAPALPADAFPLAAWRAAWREASYRPPAGEAAHLGSPALREAIAGHLHRTRGILVDPADVAVTVGLRQACWLLFEAIAVRDGGPATVAVEQPAPAYPAVAARQVGWRIEALPVDDHGALVGRLARPTGPRCALVFAEGNHPLGTVLSAARRRELLSWSDRTGGYVVDVCSERDGIGTGLPLPALYGGDRVAVVGVLGDALVPHGLSYLVMPRVLGPVIAGLAGHDDAHVDSTTQAAFTRLLRDGTLARRGARVARVYARRREELRAVGCALPRPARLLVGSRGPFATIRLPRQVVQPVTTQLAALGVRAAPLAGLYQVDPEAAPAGLVLDVGQLADKKVCRAVRTFESVLTYPG</sequence>
<dbReference type="GO" id="GO:0003700">
    <property type="term" value="F:DNA-binding transcription factor activity"/>
    <property type="evidence" value="ECO:0007669"/>
    <property type="project" value="InterPro"/>
</dbReference>
<dbReference type="CDD" id="cd07377">
    <property type="entry name" value="WHTH_GntR"/>
    <property type="match status" value="1"/>
</dbReference>
<evidence type="ECO:0000256" key="3">
    <source>
        <dbReference type="ARBA" id="ARBA00023015"/>
    </source>
</evidence>
<evidence type="ECO:0000256" key="4">
    <source>
        <dbReference type="ARBA" id="ARBA00023125"/>
    </source>
</evidence>
<protein>
    <submittedName>
        <fullName evidence="7">PLP-dependent aminotransferase family protein</fullName>
    </submittedName>
</protein>
<organism evidence="7">
    <name type="scientific">Micromonospora carbonacea</name>
    <dbReference type="NCBI Taxonomy" id="47853"/>
    <lineage>
        <taxon>Bacteria</taxon>
        <taxon>Bacillati</taxon>
        <taxon>Actinomycetota</taxon>
        <taxon>Actinomycetes</taxon>
        <taxon>Micromonosporales</taxon>
        <taxon>Micromonosporaceae</taxon>
        <taxon>Micromonospora</taxon>
    </lineage>
</organism>
<dbReference type="SMART" id="SM00345">
    <property type="entry name" value="HTH_GNTR"/>
    <property type="match status" value="1"/>
</dbReference>
<gene>
    <name evidence="7" type="ORF">HZU44_12185</name>
</gene>
<keyword evidence="5" id="KW-0804">Transcription</keyword>
<dbReference type="EMBL" id="CP058905">
    <property type="protein sequence ID" value="QLK00689.1"/>
    <property type="molecule type" value="Genomic_DNA"/>
</dbReference>
<dbReference type="SUPFAM" id="SSF53383">
    <property type="entry name" value="PLP-dependent transferases"/>
    <property type="match status" value="1"/>
</dbReference>
<dbReference type="PANTHER" id="PTHR46577:SF1">
    <property type="entry name" value="HTH-TYPE TRANSCRIPTIONAL REGULATORY PROTEIN GABR"/>
    <property type="match status" value="1"/>
</dbReference>
<evidence type="ECO:0000256" key="5">
    <source>
        <dbReference type="ARBA" id="ARBA00023163"/>
    </source>
</evidence>
<evidence type="ECO:0000256" key="2">
    <source>
        <dbReference type="ARBA" id="ARBA00022898"/>
    </source>
</evidence>
<accession>A0A7D6GNP0</accession>
<dbReference type="InterPro" id="IPR000524">
    <property type="entry name" value="Tscrpt_reg_HTH_GntR"/>
</dbReference>
<dbReference type="GO" id="GO:0008483">
    <property type="term" value="F:transaminase activity"/>
    <property type="evidence" value="ECO:0007669"/>
    <property type="project" value="UniProtKB-KW"/>
</dbReference>
<keyword evidence="7" id="KW-0032">Aminotransferase</keyword>
<keyword evidence="7" id="KW-0808">Transferase</keyword>
<evidence type="ECO:0000313" key="7">
    <source>
        <dbReference type="EMBL" id="QLK00689.1"/>
    </source>
</evidence>
<dbReference type="Gene3D" id="1.10.10.10">
    <property type="entry name" value="Winged helix-like DNA-binding domain superfamily/Winged helix DNA-binding domain"/>
    <property type="match status" value="1"/>
</dbReference>
<evidence type="ECO:0000259" key="6">
    <source>
        <dbReference type="PROSITE" id="PS50949"/>
    </source>
</evidence>
<comment type="similarity">
    <text evidence="1">In the C-terminal section; belongs to the class-I pyridoxal-phosphate-dependent aminotransferase family.</text>
</comment>
<keyword evidence="4" id="KW-0238">DNA-binding</keyword>
<name>A0A7D6GNP0_9ACTN</name>
<dbReference type="PROSITE" id="PS50949">
    <property type="entry name" value="HTH_GNTR"/>
    <property type="match status" value="1"/>
</dbReference>
<dbReference type="InterPro" id="IPR051446">
    <property type="entry name" value="HTH_trans_reg/aminotransferase"/>
</dbReference>
<dbReference type="PANTHER" id="PTHR46577">
    <property type="entry name" value="HTH-TYPE TRANSCRIPTIONAL REGULATORY PROTEIN GABR"/>
    <property type="match status" value="1"/>
</dbReference>
<dbReference type="AlphaFoldDB" id="A0A7D6GNP0"/>
<dbReference type="PRINTS" id="PR00035">
    <property type="entry name" value="HTHGNTR"/>
</dbReference>
<dbReference type="InterPro" id="IPR036390">
    <property type="entry name" value="WH_DNA-bd_sf"/>
</dbReference>
<dbReference type="Pfam" id="PF00392">
    <property type="entry name" value="GntR"/>
    <property type="match status" value="1"/>
</dbReference>